<proteinExistence type="predicted"/>
<gene>
    <name evidence="3" type="ORF">SAMN05660236_3600</name>
</gene>
<keyword evidence="4" id="KW-1185">Reference proteome</keyword>
<keyword evidence="1" id="KW-0732">Signal</keyword>
<feature type="signal peptide" evidence="1">
    <location>
        <begin position="1"/>
        <end position="20"/>
    </location>
</feature>
<feature type="domain" description="BT-3987-like N-terminal" evidence="2">
    <location>
        <begin position="62"/>
        <end position="162"/>
    </location>
</feature>
<dbReference type="AlphaFoldDB" id="A0A1T5LNF3"/>
<organism evidence="3 4">
    <name type="scientific">Ohtaekwangia koreensis</name>
    <dbReference type="NCBI Taxonomy" id="688867"/>
    <lineage>
        <taxon>Bacteria</taxon>
        <taxon>Pseudomonadati</taxon>
        <taxon>Bacteroidota</taxon>
        <taxon>Cytophagia</taxon>
        <taxon>Cytophagales</taxon>
        <taxon>Fulvivirgaceae</taxon>
        <taxon>Ohtaekwangia</taxon>
    </lineage>
</organism>
<dbReference type="OrthoDB" id="740324at2"/>
<sequence length="303" mass="33016">MKLKLYTLMLLSLMVIGVTSCLDGDDANIPESSSETIVELIYNPSGGTTINSGLYYFSGAALTYPASHTADTATFVVSLQGPNPASKDITIDLVVDNSILNNNYATDSIVYLEMPDSVYDFISEKAVIKAGESSVEFQLIIYPSKLDPIQNYGLPVTVTNDGGITTSSNFGHIYFHVIGNPIAGAYLWDFYRYNTEEAVGDPSTTWTDEPTTFAPVSPTSVNVKTGYYVTPNYLISFKNNAGELTDFKAVIDPDEIKAAFTDNGITVVSGPTITVNSDYTEFTINYVVYNGSAFRNITDIFHK</sequence>
<dbReference type="STRING" id="688867.SAMN05660236_3600"/>
<evidence type="ECO:0000259" key="2">
    <source>
        <dbReference type="Pfam" id="PF08522"/>
    </source>
</evidence>
<accession>A0A1T5LNF3</accession>
<dbReference type="InterPro" id="IPR013728">
    <property type="entry name" value="BT_3987-like_N"/>
</dbReference>
<protein>
    <recommendedName>
        <fullName evidence="2">BT-3987-like N-terminal domain-containing protein</fullName>
    </recommendedName>
</protein>
<dbReference type="PROSITE" id="PS51257">
    <property type="entry name" value="PROKAR_LIPOPROTEIN"/>
    <property type="match status" value="1"/>
</dbReference>
<feature type="chain" id="PRO_5013024561" description="BT-3987-like N-terminal domain-containing protein" evidence="1">
    <location>
        <begin position="21"/>
        <end position="303"/>
    </location>
</feature>
<evidence type="ECO:0000313" key="4">
    <source>
        <dbReference type="Proteomes" id="UP000190961"/>
    </source>
</evidence>
<dbReference type="Proteomes" id="UP000190961">
    <property type="component" value="Unassembled WGS sequence"/>
</dbReference>
<dbReference type="RefSeq" id="WP_079688110.1">
    <property type="nucleotide sequence ID" value="NZ_FUZU01000002.1"/>
</dbReference>
<dbReference type="EMBL" id="FUZU01000002">
    <property type="protein sequence ID" value="SKC77527.1"/>
    <property type="molecule type" value="Genomic_DNA"/>
</dbReference>
<evidence type="ECO:0000256" key="1">
    <source>
        <dbReference type="SAM" id="SignalP"/>
    </source>
</evidence>
<name>A0A1T5LNF3_9BACT</name>
<evidence type="ECO:0000313" key="3">
    <source>
        <dbReference type="EMBL" id="SKC77527.1"/>
    </source>
</evidence>
<dbReference type="Pfam" id="PF08522">
    <property type="entry name" value="BT_3987-like_N"/>
    <property type="match status" value="1"/>
</dbReference>
<reference evidence="3 4" key="1">
    <citation type="submission" date="2017-02" db="EMBL/GenBank/DDBJ databases">
        <authorList>
            <person name="Peterson S.W."/>
        </authorList>
    </citation>
    <scope>NUCLEOTIDE SEQUENCE [LARGE SCALE GENOMIC DNA]</scope>
    <source>
        <strain evidence="3 4">DSM 25262</strain>
    </source>
</reference>
<dbReference type="Gene3D" id="2.60.40.1740">
    <property type="entry name" value="hypothetical protein (bacova_03559)"/>
    <property type="match status" value="1"/>
</dbReference>